<evidence type="ECO:0000313" key="1">
    <source>
        <dbReference type="EMBL" id="KAJ8298031.1"/>
    </source>
</evidence>
<reference evidence="1 2" key="1">
    <citation type="submission" date="2022-12" db="EMBL/GenBank/DDBJ databases">
        <title>Chromosome-level genome of Tegillarca granosa.</title>
        <authorList>
            <person name="Kim J."/>
        </authorList>
    </citation>
    <scope>NUCLEOTIDE SEQUENCE [LARGE SCALE GENOMIC DNA]</scope>
    <source>
        <strain evidence="1">Teg-2019</strain>
        <tissue evidence="1">Adductor muscle</tissue>
    </source>
</reference>
<proteinExistence type="predicted"/>
<dbReference type="Proteomes" id="UP001217089">
    <property type="component" value="Unassembled WGS sequence"/>
</dbReference>
<keyword evidence="2" id="KW-1185">Reference proteome</keyword>
<sequence>MDVSYRFFNLNTSTSIADDNGRSVRVVLVFSFVMKFLRSHAIEALVKQMKGVTLQWVNDNLNFRWILPYPATWSEKAQQKSQITAN</sequence>
<dbReference type="EMBL" id="JARBDR010000923">
    <property type="protein sequence ID" value="KAJ8298031.1"/>
    <property type="molecule type" value="Genomic_DNA"/>
</dbReference>
<organism evidence="1 2">
    <name type="scientific">Tegillarca granosa</name>
    <name type="common">Malaysian cockle</name>
    <name type="synonym">Anadara granosa</name>
    <dbReference type="NCBI Taxonomy" id="220873"/>
    <lineage>
        <taxon>Eukaryota</taxon>
        <taxon>Metazoa</taxon>
        <taxon>Spiralia</taxon>
        <taxon>Lophotrochozoa</taxon>
        <taxon>Mollusca</taxon>
        <taxon>Bivalvia</taxon>
        <taxon>Autobranchia</taxon>
        <taxon>Pteriomorphia</taxon>
        <taxon>Arcoida</taxon>
        <taxon>Arcoidea</taxon>
        <taxon>Arcidae</taxon>
        <taxon>Tegillarca</taxon>
    </lineage>
</organism>
<comment type="caution">
    <text evidence="1">The sequence shown here is derived from an EMBL/GenBank/DDBJ whole genome shotgun (WGS) entry which is preliminary data.</text>
</comment>
<gene>
    <name evidence="1" type="ORF">KUTeg_024562</name>
</gene>
<name>A0ABQ9E2T5_TEGGR</name>
<evidence type="ECO:0000313" key="2">
    <source>
        <dbReference type="Proteomes" id="UP001217089"/>
    </source>
</evidence>
<protein>
    <submittedName>
        <fullName evidence="1">Uncharacterized protein</fullName>
    </submittedName>
</protein>
<accession>A0ABQ9E2T5</accession>